<sequence length="355" mass="38353">MSEIGSGWAEPDVFTGPLFEILKRHPKRIVFSEGEDPRVVQVAAEMVRLEIGIPILLGNKEKVRAMATKLGAKMDFVKVIDPNTADDLDLFTELLIRIEKLKGINLANPRETVSRSHFFAAMMIQYGQADAMVGGNINLPATIHRALVQLVKPMPGVSHPFTAAIMVSEKLPHFGPDGVLFLADCGITDIPTVSELTNIAVETGRLAHHYVGRRVRVAMLSHSSMNSAASDSAARVRAATDAARALVSHNRYEIEIDGELQADVALDPAAAEVKLPQMVNRPPADVLVFPNLDAAHISMKLLRHVGGATKYGQLVLGLTRPAAQVPRTVTPRGLLGTAAAVGVEAIKYHEMFPHG</sequence>
<keyword evidence="7" id="KW-1185">Reference proteome</keyword>
<keyword evidence="3" id="KW-0808">Transferase</keyword>
<dbReference type="PIRSF" id="PIRSF000428">
    <property type="entry name" value="P_Ac_trans"/>
    <property type="match status" value="1"/>
</dbReference>
<dbReference type="AlphaFoldDB" id="A0A918TDB4"/>
<dbReference type="Proteomes" id="UP000644507">
    <property type="component" value="Unassembled WGS sequence"/>
</dbReference>
<comment type="caution">
    <text evidence="6">The sequence shown here is derived from an EMBL/GenBank/DDBJ whole genome shotgun (WGS) entry which is preliminary data.</text>
</comment>
<comment type="similarity">
    <text evidence="2">Belongs to the phosphate acetyltransferase and butyryltransferase family.</text>
</comment>
<name>A0A918TDB4_9BACT</name>
<accession>A0A918TDB4</accession>
<dbReference type="InterPro" id="IPR002505">
    <property type="entry name" value="PTA_PTB"/>
</dbReference>
<dbReference type="InterPro" id="IPR042112">
    <property type="entry name" value="P_AcTrfase_dom2"/>
</dbReference>
<reference evidence="6" key="2">
    <citation type="submission" date="2020-09" db="EMBL/GenBank/DDBJ databases">
        <authorList>
            <person name="Sun Q."/>
            <person name="Kim S."/>
        </authorList>
    </citation>
    <scope>NUCLEOTIDE SEQUENCE</scope>
    <source>
        <strain evidence="6">KCTC 12988</strain>
    </source>
</reference>
<dbReference type="PANTHER" id="PTHR43356:SF3">
    <property type="entry name" value="PHOSPHATE ACETYLTRANSFERASE"/>
    <property type="match status" value="1"/>
</dbReference>
<keyword evidence="4" id="KW-0012">Acyltransferase</keyword>
<evidence type="ECO:0000256" key="4">
    <source>
        <dbReference type="ARBA" id="ARBA00023315"/>
    </source>
</evidence>
<dbReference type="Pfam" id="PF01515">
    <property type="entry name" value="PTA_PTB"/>
    <property type="match status" value="1"/>
</dbReference>
<dbReference type="SUPFAM" id="SSF53659">
    <property type="entry name" value="Isocitrate/Isopropylmalate dehydrogenase-like"/>
    <property type="match status" value="1"/>
</dbReference>
<evidence type="ECO:0000256" key="2">
    <source>
        <dbReference type="ARBA" id="ARBA00005656"/>
    </source>
</evidence>
<feature type="domain" description="Phosphate acetyl/butaryl transferase" evidence="5">
    <location>
        <begin position="14"/>
        <end position="339"/>
    </location>
</feature>
<dbReference type="InterPro" id="IPR012147">
    <property type="entry name" value="P_Ac_Bu_trans"/>
</dbReference>
<proteinExistence type="inferred from homology"/>
<dbReference type="Gene3D" id="3.40.50.10750">
    <property type="entry name" value="Isocitrate/Isopropylmalate dehydrogenase-like"/>
    <property type="match status" value="1"/>
</dbReference>
<comment type="catalytic activity">
    <reaction evidence="1">
        <text>acetyl-CoA + phosphate = acetyl phosphate + CoA</text>
        <dbReference type="Rhea" id="RHEA:19521"/>
        <dbReference type="ChEBI" id="CHEBI:22191"/>
        <dbReference type="ChEBI" id="CHEBI:43474"/>
        <dbReference type="ChEBI" id="CHEBI:57287"/>
        <dbReference type="ChEBI" id="CHEBI:57288"/>
        <dbReference type="EC" id="2.3.1.8"/>
    </reaction>
</comment>
<dbReference type="RefSeq" id="WP_189566251.1">
    <property type="nucleotide sequence ID" value="NZ_BMXI01000001.1"/>
</dbReference>
<dbReference type="Gene3D" id="3.40.50.10950">
    <property type="match status" value="1"/>
</dbReference>
<evidence type="ECO:0000313" key="6">
    <source>
        <dbReference type="EMBL" id="GHC40238.1"/>
    </source>
</evidence>
<evidence type="ECO:0000259" key="5">
    <source>
        <dbReference type="Pfam" id="PF01515"/>
    </source>
</evidence>
<evidence type="ECO:0000256" key="3">
    <source>
        <dbReference type="ARBA" id="ARBA00022679"/>
    </source>
</evidence>
<dbReference type="EMBL" id="BMXI01000001">
    <property type="protein sequence ID" value="GHC40238.1"/>
    <property type="molecule type" value="Genomic_DNA"/>
</dbReference>
<organism evidence="6 7">
    <name type="scientific">Roseibacillus persicicus</name>
    <dbReference type="NCBI Taxonomy" id="454148"/>
    <lineage>
        <taxon>Bacteria</taxon>
        <taxon>Pseudomonadati</taxon>
        <taxon>Verrucomicrobiota</taxon>
        <taxon>Verrucomicrobiia</taxon>
        <taxon>Verrucomicrobiales</taxon>
        <taxon>Verrucomicrobiaceae</taxon>
        <taxon>Roseibacillus</taxon>
    </lineage>
</organism>
<protein>
    <submittedName>
        <fullName evidence="6">Phosphotransacetylase</fullName>
    </submittedName>
</protein>
<dbReference type="PANTHER" id="PTHR43356">
    <property type="entry name" value="PHOSPHATE ACETYLTRANSFERASE"/>
    <property type="match status" value="1"/>
</dbReference>
<dbReference type="InterPro" id="IPR042113">
    <property type="entry name" value="P_AcTrfase_dom1"/>
</dbReference>
<dbReference type="InterPro" id="IPR050500">
    <property type="entry name" value="Phos_Acetyltrans/Butyryltrans"/>
</dbReference>
<gene>
    <name evidence="6" type="primary">eutD</name>
    <name evidence="6" type="ORF">GCM10007100_00780</name>
</gene>
<evidence type="ECO:0000256" key="1">
    <source>
        <dbReference type="ARBA" id="ARBA00000705"/>
    </source>
</evidence>
<reference evidence="6" key="1">
    <citation type="journal article" date="2014" name="Int. J. Syst. Evol. Microbiol.">
        <title>Complete genome sequence of Corynebacterium casei LMG S-19264T (=DSM 44701T), isolated from a smear-ripened cheese.</title>
        <authorList>
            <consortium name="US DOE Joint Genome Institute (JGI-PGF)"/>
            <person name="Walter F."/>
            <person name="Albersmeier A."/>
            <person name="Kalinowski J."/>
            <person name="Ruckert C."/>
        </authorList>
    </citation>
    <scope>NUCLEOTIDE SEQUENCE</scope>
    <source>
        <strain evidence="6">KCTC 12988</strain>
    </source>
</reference>
<dbReference type="GO" id="GO:0008959">
    <property type="term" value="F:phosphate acetyltransferase activity"/>
    <property type="evidence" value="ECO:0007669"/>
    <property type="project" value="UniProtKB-EC"/>
</dbReference>
<evidence type="ECO:0000313" key="7">
    <source>
        <dbReference type="Proteomes" id="UP000644507"/>
    </source>
</evidence>